<comment type="caution">
    <text evidence="1">The sequence shown here is derived from an EMBL/GenBank/DDBJ whole genome shotgun (WGS) entry which is preliminary data.</text>
</comment>
<reference evidence="1" key="1">
    <citation type="submission" date="2021-01" db="EMBL/GenBank/DDBJ databases">
        <authorList>
            <person name="Li R."/>
            <person name="Bekaert M."/>
        </authorList>
    </citation>
    <scope>NUCLEOTIDE SEQUENCE</scope>
    <source>
        <strain evidence="1">Farmed</strain>
    </source>
</reference>
<dbReference type="EMBL" id="CAHIKZ030000560">
    <property type="protein sequence ID" value="CAE1226521.1"/>
    <property type="molecule type" value="Genomic_DNA"/>
</dbReference>
<name>A0A812BG04_ACAPH</name>
<sequence>MLPFPGNTNFLPLILPHLAIGRNLIKRTRYFITHPPLLSPPPPMPPQDYICDCFVFPPHFHLYNPFSSVLFFFSSLLFFQRSGSACLISLEALPRKDASRGQEVATQSARLIRDIHFFLPSPFGLLAPFSSPSSLPFLYLHPSLPPHPFLLFTLPFTLLSLSSPSLSLSSPSLSLSSPSLSLSSPSLSLSSPSLSLSSPSLPSFFIFTLPAVCVFPPLSRKIFIV</sequence>
<organism evidence="1 2">
    <name type="scientific">Acanthosepion pharaonis</name>
    <name type="common">Pharaoh cuttlefish</name>
    <name type="synonym">Sepia pharaonis</name>
    <dbReference type="NCBI Taxonomy" id="158019"/>
    <lineage>
        <taxon>Eukaryota</taxon>
        <taxon>Metazoa</taxon>
        <taxon>Spiralia</taxon>
        <taxon>Lophotrochozoa</taxon>
        <taxon>Mollusca</taxon>
        <taxon>Cephalopoda</taxon>
        <taxon>Coleoidea</taxon>
        <taxon>Decapodiformes</taxon>
        <taxon>Sepiida</taxon>
        <taxon>Sepiina</taxon>
        <taxon>Sepiidae</taxon>
        <taxon>Acanthosepion</taxon>
    </lineage>
</organism>
<dbReference type="Proteomes" id="UP000597762">
    <property type="component" value="Unassembled WGS sequence"/>
</dbReference>
<proteinExistence type="predicted"/>
<accession>A0A812BG04</accession>
<keyword evidence="2" id="KW-1185">Reference proteome</keyword>
<evidence type="ECO:0000313" key="2">
    <source>
        <dbReference type="Proteomes" id="UP000597762"/>
    </source>
</evidence>
<protein>
    <submittedName>
        <fullName evidence="1">Uncharacterized protein</fullName>
    </submittedName>
</protein>
<dbReference type="AlphaFoldDB" id="A0A812BG04"/>
<gene>
    <name evidence="1" type="ORF">SPHA_16049</name>
</gene>
<evidence type="ECO:0000313" key="1">
    <source>
        <dbReference type="EMBL" id="CAE1226521.1"/>
    </source>
</evidence>